<dbReference type="RefSeq" id="WP_091990766.1">
    <property type="nucleotide sequence ID" value="NZ_FOLO01000066.1"/>
</dbReference>
<name>A0A1I1T9S8_9GAMM</name>
<evidence type="ECO:0000313" key="2">
    <source>
        <dbReference type="Proteomes" id="UP000198862"/>
    </source>
</evidence>
<evidence type="ECO:0000313" key="1">
    <source>
        <dbReference type="EMBL" id="SFD53868.1"/>
    </source>
</evidence>
<organism evidence="1 2">
    <name type="scientific">Pseudoalteromonas denitrificans DSM 6059</name>
    <dbReference type="NCBI Taxonomy" id="1123010"/>
    <lineage>
        <taxon>Bacteria</taxon>
        <taxon>Pseudomonadati</taxon>
        <taxon>Pseudomonadota</taxon>
        <taxon>Gammaproteobacteria</taxon>
        <taxon>Alteromonadales</taxon>
        <taxon>Pseudoalteromonadaceae</taxon>
        <taxon>Pseudoalteromonas</taxon>
    </lineage>
</organism>
<proteinExistence type="predicted"/>
<sequence length="133" mass="14739">MTLPSDKIKNNDVHIVKDINTALDKNIIDMPEQVLSDIAQVRKLALNKSKLKSKKTLLSESFEAFFSGSFLKVSAPIAAMILISLSVTTNNKQDIPQLPSAMISNDIPTEDLALLEELEFVTWLAENEKNALL</sequence>
<accession>A0A1I1T9S8</accession>
<gene>
    <name evidence="1" type="ORF">SAMN02745724_04795</name>
</gene>
<protein>
    <recommendedName>
        <fullName evidence="3">DUF3619 family protein</fullName>
    </recommendedName>
</protein>
<reference evidence="1 2" key="1">
    <citation type="submission" date="2016-10" db="EMBL/GenBank/DDBJ databases">
        <authorList>
            <person name="de Groot N.N."/>
        </authorList>
    </citation>
    <scope>NUCLEOTIDE SEQUENCE [LARGE SCALE GENOMIC DNA]</scope>
    <source>
        <strain evidence="1 2">DSM 6059</strain>
    </source>
</reference>
<dbReference type="OrthoDB" id="6294861at2"/>
<keyword evidence="2" id="KW-1185">Reference proteome</keyword>
<dbReference type="EMBL" id="FOLO01000066">
    <property type="protein sequence ID" value="SFD53868.1"/>
    <property type="molecule type" value="Genomic_DNA"/>
</dbReference>
<evidence type="ECO:0008006" key="3">
    <source>
        <dbReference type="Google" id="ProtNLM"/>
    </source>
</evidence>
<dbReference type="AlphaFoldDB" id="A0A1I1T9S8"/>
<dbReference type="Proteomes" id="UP000198862">
    <property type="component" value="Unassembled WGS sequence"/>
</dbReference>
<dbReference type="STRING" id="1123010.SAMN02745724_04795"/>